<name>A0A8J5IK58_9STRA</name>
<sequence>MALNNTITTKQQDPKTGYSNLFNHVMKRHPDYLSTMKMSGFNSGTLVTFIDQKSQTIYSWLILITECNLPFSFCENPTVAKYTVMKSMSVETLLKYADLVTKTVEATLSEVLPSTFGIIIDGCTFLSEHFVAMFAVFDHDGRVEKVLLSMAPIVDDNTDDHTAKSMSHFWRASCRSTSRH</sequence>
<dbReference type="AlphaFoldDB" id="A0A8J5IK58"/>
<dbReference type="PANTHER" id="PTHR40866">
    <property type="entry name" value="BED-TYPE DOMAIN-CONTAINING PROTEIN"/>
    <property type="match status" value="1"/>
</dbReference>
<dbReference type="EMBL" id="JAENGY010000789">
    <property type="protein sequence ID" value="KAG6956592.1"/>
    <property type="molecule type" value="Genomic_DNA"/>
</dbReference>
<organism evidence="1 2">
    <name type="scientific">Phytophthora aleatoria</name>
    <dbReference type="NCBI Taxonomy" id="2496075"/>
    <lineage>
        <taxon>Eukaryota</taxon>
        <taxon>Sar</taxon>
        <taxon>Stramenopiles</taxon>
        <taxon>Oomycota</taxon>
        <taxon>Peronosporomycetes</taxon>
        <taxon>Peronosporales</taxon>
        <taxon>Peronosporaceae</taxon>
        <taxon>Phytophthora</taxon>
    </lineage>
</organism>
<reference evidence="1" key="1">
    <citation type="submission" date="2021-01" db="EMBL/GenBank/DDBJ databases">
        <title>Phytophthora aleatoria, a newly-described species from Pinus radiata is distinct from Phytophthora cactorum isolates based on comparative genomics.</title>
        <authorList>
            <person name="Mcdougal R."/>
            <person name="Panda P."/>
            <person name="Williams N."/>
            <person name="Studholme D.J."/>
        </authorList>
    </citation>
    <scope>NUCLEOTIDE SEQUENCE</scope>
    <source>
        <strain evidence="1">NZFS 4037</strain>
    </source>
</reference>
<keyword evidence="2" id="KW-1185">Reference proteome</keyword>
<comment type="caution">
    <text evidence="1">The sequence shown here is derived from an EMBL/GenBank/DDBJ whole genome shotgun (WGS) entry which is preliminary data.</text>
</comment>
<proteinExistence type="predicted"/>
<evidence type="ECO:0000313" key="2">
    <source>
        <dbReference type="Proteomes" id="UP000709295"/>
    </source>
</evidence>
<dbReference type="Proteomes" id="UP000709295">
    <property type="component" value="Unassembled WGS sequence"/>
</dbReference>
<accession>A0A8J5IK58</accession>
<protein>
    <submittedName>
        <fullName evidence="1">Uncharacterized protein</fullName>
    </submittedName>
</protein>
<gene>
    <name evidence="1" type="ORF">JG688_00011353</name>
</gene>
<dbReference type="PANTHER" id="PTHR40866:SF1">
    <property type="entry name" value="BED-TYPE DOMAIN-CONTAINING PROTEIN"/>
    <property type="match status" value="1"/>
</dbReference>
<evidence type="ECO:0000313" key="1">
    <source>
        <dbReference type="EMBL" id="KAG6956592.1"/>
    </source>
</evidence>